<dbReference type="Proteomes" id="UP001056778">
    <property type="component" value="Chromosome 7"/>
</dbReference>
<evidence type="ECO:0000313" key="1">
    <source>
        <dbReference type="EMBL" id="KAI4458563.1"/>
    </source>
</evidence>
<accession>A0ACB9STC1</accession>
<gene>
    <name evidence="1" type="ORF">MML48_7g00014093</name>
</gene>
<protein>
    <submittedName>
        <fullName evidence="1">Cysteinyl-trna synthetase</fullName>
    </submittedName>
</protein>
<name>A0ACB9STC1_HOLOL</name>
<reference evidence="1" key="1">
    <citation type="submission" date="2022-04" db="EMBL/GenBank/DDBJ databases">
        <title>Chromosome-scale genome assembly of Holotrichia oblita Faldermann.</title>
        <authorList>
            <person name="Rongchong L."/>
        </authorList>
    </citation>
    <scope>NUCLEOTIDE SEQUENCE</scope>
    <source>
        <strain evidence="1">81SQS9</strain>
    </source>
</reference>
<dbReference type="EMBL" id="CM043021">
    <property type="protein sequence ID" value="KAI4458563.1"/>
    <property type="molecule type" value="Genomic_DNA"/>
</dbReference>
<organism evidence="1 2">
    <name type="scientific">Holotrichia oblita</name>
    <name type="common">Chafer beetle</name>
    <dbReference type="NCBI Taxonomy" id="644536"/>
    <lineage>
        <taxon>Eukaryota</taxon>
        <taxon>Metazoa</taxon>
        <taxon>Ecdysozoa</taxon>
        <taxon>Arthropoda</taxon>
        <taxon>Hexapoda</taxon>
        <taxon>Insecta</taxon>
        <taxon>Pterygota</taxon>
        <taxon>Neoptera</taxon>
        <taxon>Endopterygota</taxon>
        <taxon>Coleoptera</taxon>
        <taxon>Polyphaga</taxon>
        <taxon>Scarabaeiformia</taxon>
        <taxon>Scarabaeidae</taxon>
        <taxon>Melolonthinae</taxon>
        <taxon>Holotrichia</taxon>
    </lineage>
</organism>
<evidence type="ECO:0000313" key="2">
    <source>
        <dbReference type="Proteomes" id="UP001056778"/>
    </source>
</evidence>
<sequence length="436" mass="49497">MLLLRKAIISNSKRFKTNWIQPEGYDTGIKVYNCVTRTKVPLVVANKSCVTMYTCGPTVYDSAHIVRVTDNMTLIVKFIKKLFDEKFAYKSEDGSVYFDVSQYENYGKLQKIGENTLEVNTGGIKNSPADFALWKAAKPNEPYWDSFFGPGRPGWHIECSALAGNIIGSSVDIHAGGIDLRFPHHENEEAQSCTFFSKPQWVNYWLHTGHLHLRDSVKMSKSLKNTISIQDMLKTVNPVVFRVACLLSHYRSNIEYSSDLIFTAEKVLSGIKNFTDDCNSFLKGQLQSTIDNKSLIESLSETMTAVDNALQDDFNTPVVIESIHHLMTVTNKMLHTPSTNSNYLNHSVYVTAVMNFVLEIFKVFGVDVLSKQINDKEVNDYSDIIDVLIKFRQNVRQLGISERNENALKLCDETRDELRNLGVYIKDHGKISSWSR</sequence>
<proteinExistence type="predicted"/>
<comment type="caution">
    <text evidence="1">The sequence shown here is derived from an EMBL/GenBank/DDBJ whole genome shotgun (WGS) entry which is preliminary data.</text>
</comment>
<keyword evidence="2" id="KW-1185">Reference proteome</keyword>